<evidence type="ECO:0000313" key="2">
    <source>
        <dbReference type="Proteomes" id="UP001159364"/>
    </source>
</evidence>
<proteinExistence type="predicted"/>
<keyword evidence="2" id="KW-1185">Reference proteome</keyword>
<name>A0AAV8S733_9ROSI</name>
<reference evidence="1 2" key="1">
    <citation type="submission" date="2021-09" db="EMBL/GenBank/DDBJ databases">
        <title>Genomic insights and catalytic innovation underlie evolution of tropane alkaloids biosynthesis.</title>
        <authorList>
            <person name="Wang Y.-J."/>
            <person name="Tian T."/>
            <person name="Huang J.-P."/>
            <person name="Huang S.-X."/>
        </authorList>
    </citation>
    <scope>NUCLEOTIDE SEQUENCE [LARGE SCALE GENOMIC DNA]</scope>
    <source>
        <strain evidence="1">KIB-2018</strain>
        <tissue evidence="1">Leaf</tissue>
    </source>
</reference>
<accession>A0AAV8S733</accession>
<sequence length="71" mass="8066">MALSTAKLKSDKKKLYDDNNQEGFVFVKDFRVDDNESVIQEAKSLNAIRTALENLEDQLRFFSYCTSPTAG</sequence>
<organism evidence="1 2">
    <name type="scientific">Erythroxylum novogranatense</name>
    <dbReference type="NCBI Taxonomy" id="1862640"/>
    <lineage>
        <taxon>Eukaryota</taxon>
        <taxon>Viridiplantae</taxon>
        <taxon>Streptophyta</taxon>
        <taxon>Embryophyta</taxon>
        <taxon>Tracheophyta</taxon>
        <taxon>Spermatophyta</taxon>
        <taxon>Magnoliopsida</taxon>
        <taxon>eudicotyledons</taxon>
        <taxon>Gunneridae</taxon>
        <taxon>Pentapetalae</taxon>
        <taxon>rosids</taxon>
        <taxon>fabids</taxon>
        <taxon>Malpighiales</taxon>
        <taxon>Erythroxylaceae</taxon>
        <taxon>Erythroxylum</taxon>
    </lineage>
</organism>
<protein>
    <submittedName>
        <fullName evidence="1">Uncharacterized protein</fullName>
    </submittedName>
</protein>
<dbReference type="PANTHER" id="PTHR33600">
    <property type="entry name" value="PLASTID DIVISION PROTEIN PDV2"/>
    <property type="match status" value="1"/>
</dbReference>
<dbReference type="Proteomes" id="UP001159364">
    <property type="component" value="Unassembled WGS sequence"/>
</dbReference>
<gene>
    <name evidence="1" type="ORF">K2173_001414</name>
</gene>
<dbReference type="AlphaFoldDB" id="A0AAV8S733"/>
<dbReference type="PANTHER" id="PTHR33600:SF4">
    <property type="entry name" value="PLASTID DIVISION PROTEIN PDV1"/>
    <property type="match status" value="1"/>
</dbReference>
<dbReference type="EMBL" id="JAIWQS010000051">
    <property type="protein sequence ID" value="KAJ8747940.1"/>
    <property type="molecule type" value="Genomic_DNA"/>
</dbReference>
<evidence type="ECO:0000313" key="1">
    <source>
        <dbReference type="EMBL" id="KAJ8747940.1"/>
    </source>
</evidence>
<dbReference type="GO" id="GO:0010020">
    <property type="term" value="P:chloroplast fission"/>
    <property type="evidence" value="ECO:0007669"/>
    <property type="project" value="InterPro"/>
</dbReference>
<comment type="caution">
    <text evidence="1">The sequence shown here is derived from an EMBL/GenBank/DDBJ whole genome shotgun (WGS) entry which is preliminary data.</text>
</comment>
<dbReference type="InterPro" id="IPR038939">
    <property type="entry name" value="PDV1/PDV2"/>
</dbReference>